<dbReference type="RefSeq" id="WP_205050189.1">
    <property type="nucleotide sequence ID" value="NZ_JACJKX010000007.1"/>
</dbReference>
<sequence>MLGDNKLIVSASLLIGVLAYYFEIGLNPDAVSLIGVMFSVFFGFYVSSLAFLFGSSVVRFLHEMPKHNRPGQTLLSDFCKDLLICAGSCLSLEVVLIVYVVLSEKLNNLWEQSDLALSALIFAFCVFSLAKLSQMFYLMVKLMKYEAPYIQRSTLHDVERARKSELSSLEADEDVGWK</sequence>
<dbReference type="EMBL" id="JACJKX010000007">
    <property type="protein sequence ID" value="MBM6928602.1"/>
    <property type="molecule type" value="Genomic_DNA"/>
</dbReference>
<keyword evidence="1" id="KW-0472">Membrane</keyword>
<keyword evidence="1" id="KW-0812">Transmembrane</keyword>
<feature type="transmembrane region" description="Helical" evidence="1">
    <location>
        <begin position="7"/>
        <end position="24"/>
    </location>
</feature>
<evidence type="ECO:0000313" key="3">
    <source>
        <dbReference type="Proteomes" id="UP000777002"/>
    </source>
</evidence>
<feature type="transmembrane region" description="Helical" evidence="1">
    <location>
        <begin position="82"/>
        <end position="103"/>
    </location>
</feature>
<evidence type="ECO:0000313" key="2">
    <source>
        <dbReference type="EMBL" id="MBM6928602.1"/>
    </source>
</evidence>
<keyword evidence="3" id="KW-1185">Reference proteome</keyword>
<feature type="transmembrane region" description="Helical" evidence="1">
    <location>
        <begin position="30"/>
        <end position="61"/>
    </location>
</feature>
<reference evidence="2 3" key="1">
    <citation type="journal article" date="2021" name="Sci. Rep.">
        <title>The distribution of antibiotic resistance genes in chicken gut microbiota commensals.</title>
        <authorList>
            <person name="Juricova H."/>
            <person name="Matiasovicova J."/>
            <person name="Kubasova T."/>
            <person name="Cejkova D."/>
            <person name="Rychlik I."/>
        </authorList>
    </citation>
    <scope>NUCLEOTIDE SEQUENCE [LARGE SCALE GENOMIC DNA]</scope>
    <source>
        <strain evidence="2 3">An562</strain>
    </source>
</reference>
<accession>A0ABS2GUS6</accession>
<evidence type="ECO:0000256" key="1">
    <source>
        <dbReference type="SAM" id="Phobius"/>
    </source>
</evidence>
<feature type="transmembrane region" description="Helical" evidence="1">
    <location>
        <begin position="115"/>
        <end position="140"/>
    </location>
</feature>
<protein>
    <submittedName>
        <fullName evidence="2">Uncharacterized protein</fullName>
    </submittedName>
</protein>
<name>A0ABS2GUS6_9BURK</name>
<comment type="caution">
    <text evidence="2">The sequence shown here is derived from an EMBL/GenBank/DDBJ whole genome shotgun (WGS) entry which is preliminary data.</text>
</comment>
<organism evidence="2 3">
    <name type="scientific">Parasutterella secunda</name>
    <dbReference type="NCBI Taxonomy" id="626947"/>
    <lineage>
        <taxon>Bacteria</taxon>
        <taxon>Pseudomonadati</taxon>
        <taxon>Pseudomonadota</taxon>
        <taxon>Betaproteobacteria</taxon>
        <taxon>Burkholderiales</taxon>
        <taxon>Sutterellaceae</taxon>
        <taxon>Parasutterella</taxon>
    </lineage>
</organism>
<dbReference type="Proteomes" id="UP000777002">
    <property type="component" value="Unassembled WGS sequence"/>
</dbReference>
<proteinExistence type="predicted"/>
<keyword evidence="1" id="KW-1133">Transmembrane helix</keyword>
<gene>
    <name evidence="2" type="ORF">H5985_04875</name>
</gene>